<organism evidence="1 2">
    <name type="scientific">Nostoc punctiforme (strain ATCC 29133 / PCC 73102)</name>
    <dbReference type="NCBI Taxonomy" id="63737"/>
    <lineage>
        <taxon>Bacteria</taxon>
        <taxon>Bacillati</taxon>
        <taxon>Cyanobacteriota</taxon>
        <taxon>Cyanophyceae</taxon>
        <taxon>Nostocales</taxon>
        <taxon>Nostocaceae</taxon>
        <taxon>Nostoc</taxon>
    </lineage>
</organism>
<sequence>MSYLFVRSLLAGASCHRSLANRDRDKYRHPAETLKFFGLRPNMTVVELWTGSGWYTEILAPFLASKGQLIVTNSATSSKPTLAFQQKLAVNPEVFGKVKRIGNASLLLERAIA</sequence>
<dbReference type="HOGENOM" id="CLU_2130850_0_0_3"/>
<dbReference type="InterPro" id="IPR029063">
    <property type="entry name" value="SAM-dependent_MTases_sf"/>
</dbReference>
<dbReference type="RefSeq" id="WP_012408596.1">
    <property type="nucleotide sequence ID" value="NC_010628.1"/>
</dbReference>
<keyword evidence="2" id="KW-1185">Reference proteome</keyword>
<dbReference type="Proteomes" id="UP000001191">
    <property type="component" value="Chromosome"/>
</dbReference>
<dbReference type="STRING" id="63737.Npun_F1928"/>
<dbReference type="EnsemblBacteria" id="ACC80581">
    <property type="protein sequence ID" value="ACC80581"/>
    <property type="gene ID" value="Npun_F1928"/>
</dbReference>
<dbReference type="GO" id="GO:0032259">
    <property type="term" value="P:methylation"/>
    <property type="evidence" value="ECO:0007669"/>
    <property type="project" value="UniProtKB-KW"/>
</dbReference>
<reference evidence="2" key="1">
    <citation type="submission" date="2008-04" db="EMBL/GenBank/DDBJ databases">
        <title>Complete sequence of chromosome of Nostoc punctiforme ATCC 29133.</title>
        <authorList>
            <consortium name="US DOE Joint Genome Institute"/>
            <person name="Copeland A."/>
            <person name="Lucas S."/>
            <person name="Lapidus A."/>
            <person name="Glavina del Rio T."/>
            <person name="Dalin E."/>
            <person name="Tice H."/>
            <person name="Pitluck S."/>
            <person name="Chain P."/>
            <person name="Malfatti S."/>
            <person name="Shin M."/>
            <person name="Vergez L."/>
            <person name="Schmutz J."/>
            <person name="Larimer F."/>
            <person name="Land M."/>
            <person name="Hauser L."/>
            <person name="Kyrpides N."/>
            <person name="Kim E."/>
            <person name="Meeks J.C."/>
            <person name="Elhai J."/>
            <person name="Campbell E.L."/>
            <person name="Thiel T."/>
            <person name="Longmire J."/>
            <person name="Potts M."/>
            <person name="Atlas R."/>
        </authorList>
    </citation>
    <scope>NUCLEOTIDE SEQUENCE [LARGE SCALE GENOMIC DNA]</scope>
    <source>
        <strain evidence="2">ATCC 29133 / PCC 73102</strain>
    </source>
</reference>
<name>B2J3W0_NOSP7</name>
<evidence type="ECO:0000313" key="1">
    <source>
        <dbReference type="EMBL" id="ACC80581.1"/>
    </source>
</evidence>
<dbReference type="eggNOG" id="COG4798">
    <property type="taxonomic scope" value="Bacteria"/>
</dbReference>
<reference evidence="1 2" key="2">
    <citation type="journal article" date="2013" name="Plant Physiol.">
        <title>A Nostoc punctiforme Sugar Transporter Necessary to Establish a Cyanobacterium-Plant Symbiosis.</title>
        <authorList>
            <person name="Ekman M."/>
            <person name="Picossi S."/>
            <person name="Campbell E.L."/>
            <person name="Meeks J.C."/>
            <person name="Flores E."/>
        </authorList>
    </citation>
    <scope>NUCLEOTIDE SEQUENCE [LARGE SCALE GENOMIC DNA]</scope>
    <source>
        <strain evidence="2">ATCC 29133 / PCC 73102</strain>
    </source>
</reference>
<dbReference type="PhylomeDB" id="B2J3W0"/>
<proteinExistence type="predicted"/>
<dbReference type="GO" id="GO:0008168">
    <property type="term" value="F:methyltransferase activity"/>
    <property type="evidence" value="ECO:0007669"/>
    <property type="project" value="UniProtKB-KW"/>
</dbReference>
<evidence type="ECO:0000313" key="2">
    <source>
        <dbReference type="Proteomes" id="UP000001191"/>
    </source>
</evidence>
<gene>
    <name evidence="1" type="ordered locus">Npun_F1928</name>
</gene>
<accession>B2J3W0</accession>
<dbReference type="Gene3D" id="3.40.50.150">
    <property type="entry name" value="Vaccinia Virus protein VP39"/>
    <property type="match status" value="1"/>
</dbReference>
<protein>
    <submittedName>
        <fullName evidence="1">Methyltransferase-like protein</fullName>
    </submittedName>
</protein>
<dbReference type="KEGG" id="npu:Npun_F1928"/>
<keyword evidence="1" id="KW-0808">Transferase</keyword>
<dbReference type="SUPFAM" id="SSF53335">
    <property type="entry name" value="S-adenosyl-L-methionine-dependent methyltransferases"/>
    <property type="match status" value="1"/>
</dbReference>
<dbReference type="EMBL" id="CP001037">
    <property type="protein sequence ID" value="ACC80581.1"/>
    <property type="molecule type" value="Genomic_DNA"/>
</dbReference>
<dbReference type="AlphaFoldDB" id="B2J3W0"/>
<keyword evidence="1" id="KW-0489">Methyltransferase</keyword>